<dbReference type="STRING" id="299467.A0A443SB97"/>
<sequence length="178" mass="21404">MISINSDEERVLVHNLVKQNKNTGVWLSALRVELGKPNFMWSDGSEINYTYWEHEKPIHYFEDKILCVSFSRSTGYWHDVDCNRRFRQMCQKYSDDFILREIRRRKNKLEHEIESKCGNVDHILDVKEVVEYLKVIYVDSESRLIHRETILTNLERKVEELLHTKVLFFLYSSNNSMN</sequence>
<dbReference type="CDD" id="cd00037">
    <property type="entry name" value="CLECT"/>
    <property type="match status" value="1"/>
</dbReference>
<proteinExistence type="predicted"/>
<comment type="caution">
    <text evidence="2">The sequence shown here is derived from an EMBL/GenBank/DDBJ whole genome shotgun (WGS) entry which is preliminary data.</text>
</comment>
<protein>
    <submittedName>
        <fullName evidence="2">Lymphocyte antigen 75-like protein</fullName>
    </submittedName>
</protein>
<evidence type="ECO:0000313" key="2">
    <source>
        <dbReference type="EMBL" id="RWS24818.1"/>
    </source>
</evidence>
<dbReference type="Gene3D" id="3.10.100.10">
    <property type="entry name" value="Mannose-Binding Protein A, subunit A"/>
    <property type="match status" value="1"/>
</dbReference>
<dbReference type="Pfam" id="PF00059">
    <property type="entry name" value="Lectin_C"/>
    <property type="match status" value="1"/>
</dbReference>
<dbReference type="AlphaFoldDB" id="A0A443SB97"/>
<dbReference type="InterPro" id="IPR050111">
    <property type="entry name" value="C-type_lectin/snaclec_domain"/>
</dbReference>
<dbReference type="SUPFAM" id="SSF56436">
    <property type="entry name" value="C-type lectin-like"/>
    <property type="match status" value="1"/>
</dbReference>
<accession>A0A443SB97</accession>
<dbReference type="InterPro" id="IPR016187">
    <property type="entry name" value="CTDL_fold"/>
</dbReference>
<evidence type="ECO:0000259" key="1">
    <source>
        <dbReference type="PROSITE" id="PS50041"/>
    </source>
</evidence>
<dbReference type="OrthoDB" id="6369810at2759"/>
<gene>
    <name evidence="2" type="ORF">B4U80_13848</name>
</gene>
<dbReference type="InterPro" id="IPR016186">
    <property type="entry name" value="C-type_lectin-like/link_sf"/>
</dbReference>
<keyword evidence="3" id="KW-1185">Reference proteome</keyword>
<dbReference type="PANTHER" id="PTHR22803">
    <property type="entry name" value="MANNOSE, PHOSPHOLIPASE, LECTIN RECEPTOR RELATED"/>
    <property type="match status" value="1"/>
</dbReference>
<organism evidence="2 3">
    <name type="scientific">Leptotrombidium deliense</name>
    <dbReference type="NCBI Taxonomy" id="299467"/>
    <lineage>
        <taxon>Eukaryota</taxon>
        <taxon>Metazoa</taxon>
        <taxon>Ecdysozoa</taxon>
        <taxon>Arthropoda</taxon>
        <taxon>Chelicerata</taxon>
        <taxon>Arachnida</taxon>
        <taxon>Acari</taxon>
        <taxon>Acariformes</taxon>
        <taxon>Trombidiformes</taxon>
        <taxon>Prostigmata</taxon>
        <taxon>Anystina</taxon>
        <taxon>Parasitengona</taxon>
        <taxon>Trombiculoidea</taxon>
        <taxon>Trombiculidae</taxon>
        <taxon>Leptotrombidium</taxon>
    </lineage>
</organism>
<dbReference type="Proteomes" id="UP000288716">
    <property type="component" value="Unassembled WGS sequence"/>
</dbReference>
<dbReference type="EMBL" id="NCKV01004363">
    <property type="protein sequence ID" value="RWS24818.1"/>
    <property type="molecule type" value="Genomic_DNA"/>
</dbReference>
<name>A0A443SB97_9ACAR</name>
<feature type="domain" description="C-type lectin" evidence="1">
    <location>
        <begin position="1"/>
        <end position="91"/>
    </location>
</feature>
<dbReference type="PROSITE" id="PS50041">
    <property type="entry name" value="C_TYPE_LECTIN_2"/>
    <property type="match status" value="1"/>
</dbReference>
<dbReference type="InterPro" id="IPR001304">
    <property type="entry name" value="C-type_lectin-like"/>
</dbReference>
<evidence type="ECO:0000313" key="3">
    <source>
        <dbReference type="Proteomes" id="UP000288716"/>
    </source>
</evidence>
<dbReference type="VEuPathDB" id="VectorBase:LDEU007222"/>
<reference evidence="2 3" key="1">
    <citation type="journal article" date="2018" name="Gigascience">
        <title>Genomes of trombidid mites reveal novel predicted allergens and laterally-transferred genes associated with secondary metabolism.</title>
        <authorList>
            <person name="Dong X."/>
            <person name="Chaisiri K."/>
            <person name="Xia D."/>
            <person name="Armstrong S.D."/>
            <person name="Fang Y."/>
            <person name="Donnelly M.J."/>
            <person name="Kadowaki T."/>
            <person name="McGarry J.W."/>
            <person name="Darby A.C."/>
            <person name="Makepeace B.L."/>
        </authorList>
    </citation>
    <scope>NUCLEOTIDE SEQUENCE [LARGE SCALE GENOMIC DNA]</scope>
    <source>
        <strain evidence="2">UoL-UT</strain>
    </source>
</reference>